<dbReference type="STRING" id="504472.Slin_0729"/>
<organism evidence="1 2">
    <name type="scientific">Spirosoma linguale (strain ATCC 33905 / DSM 74 / LMG 10896 / Claus 1)</name>
    <dbReference type="NCBI Taxonomy" id="504472"/>
    <lineage>
        <taxon>Bacteria</taxon>
        <taxon>Pseudomonadati</taxon>
        <taxon>Bacteroidota</taxon>
        <taxon>Cytophagia</taxon>
        <taxon>Cytophagales</taxon>
        <taxon>Cytophagaceae</taxon>
        <taxon>Spirosoma</taxon>
    </lineage>
</organism>
<gene>
    <name evidence="1" type="ordered locus">Slin_0729</name>
</gene>
<sequence>MTITDTPVLPVYQYFINEFPKWTVVLEDRRQTNDQSIEITLTRPGCHNFDCDDLRFANLLIRNRLMISAISTYISADKGKTAIDIRLVHIPICLILPTI</sequence>
<reference evidence="1 2" key="1">
    <citation type="journal article" date="2010" name="Stand. Genomic Sci.">
        <title>Complete genome sequence of Spirosoma linguale type strain (1).</title>
        <authorList>
            <person name="Lail K."/>
            <person name="Sikorski J."/>
            <person name="Saunders E."/>
            <person name="Lapidus A."/>
            <person name="Glavina Del Rio T."/>
            <person name="Copeland A."/>
            <person name="Tice H."/>
            <person name="Cheng J.-F."/>
            <person name="Lucas S."/>
            <person name="Nolan M."/>
            <person name="Bruce D."/>
            <person name="Goodwin L."/>
            <person name="Pitluck S."/>
            <person name="Ivanova N."/>
            <person name="Mavromatis K."/>
            <person name="Ovchinnikova G."/>
            <person name="Pati A."/>
            <person name="Chen A."/>
            <person name="Palaniappan K."/>
            <person name="Land M."/>
            <person name="Hauser L."/>
            <person name="Chang Y.-J."/>
            <person name="Jeffries C.D."/>
            <person name="Chain P."/>
            <person name="Brettin T."/>
            <person name="Detter J.C."/>
            <person name="Schuetze A."/>
            <person name="Rohde M."/>
            <person name="Tindall B.J."/>
            <person name="Goeker M."/>
            <person name="Bristow J."/>
            <person name="Eisen J.A."/>
            <person name="Markowitz V."/>
            <person name="Hugenholtz P."/>
            <person name="Kyrpides N.C."/>
            <person name="Klenk H.-P."/>
            <person name="Chen F."/>
        </authorList>
    </citation>
    <scope>NUCLEOTIDE SEQUENCE [LARGE SCALE GENOMIC DNA]</scope>
    <source>
        <strain evidence="2">ATCC 33905 / DSM 74 / LMG 10896 / Claus 1</strain>
    </source>
</reference>
<dbReference type="EMBL" id="CP001769">
    <property type="protein sequence ID" value="ADB36792.1"/>
    <property type="molecule type" value="Genomic_DNA"/>
</dbReference>
<evidence type="ECO:0000313" key="1">
    <source>
        <dbReference type="EMBL" id="ADB36792.1"/>
    </source>
</evidence>
<accession>D2QH26</accession>
<keyword evidence="2" id="KW-1185">Reference proteome</keyword>
<dbReference type="AlphaFoldDB" id="D2QH26"/>
<proteinExistence type="predicted"/>
<dbReference type="RefSeq" id="WP_012925344.1">
    <property type="nucleotide sequence ID" value="NC_013730.1"/>
</dbReference>
<protein>
    <submittedName>
        <fullName evidence="1">Uncharacterized protein</fullName>
    </submittedName>
</protein>
<dbReference type="Proteomes" id="UP000002028">
    <property type="component" value="Chromosome"/>
</dbReference>
<dbReference type="HOGENOM" id="CLU_2318687_0_0_10"/>
<name>D2QH26_SPILD</name>
<evidence type="ECO:0000313" key="2">
    <source>
        <dbReference type="Proteomes" id="UP000002028"/>
    </source>
</evidence>
<dbReference type="KEGG" id="sli:Slin_0729"/>